<comment type="caution">
    <text evidence="1">The sequence shown here is derived from an EMBL/GenBank/DDBJ whole genome shotgun (WGS) entry which is preliminary data.</text>
</comment>
<dbReference type="EMBL" id="LSRS01000011">
    <property type="protein sequence ID" value="KAF1083765.1"/>
    <property type="molecule type" value="Genomic_DNA"/>
</dbReference>
<gene>
    <name evidence="1" type="ORF">SPSYN_03114</name>
</gene>
<organism evidence="1 2">
    <name type="scientific">Sporotomaculum syntrophicum</name>
    <dbReference type="NCBI Taxonomy" id="182264"/>
    <lineage>
        <taxon>Bacteria</taxon>
        <taxon>Bacillati</taxon>
        <taxon>Bacillota</taxon>
        <taxon>Clostridia</taxon>
        <taxon>Eubacteriales</taxon>
        <taxon>Desulfallaceae</taxon>
        <taxon>Sporotomaculum</taxon>
    </lineage>
</organism>
<evidence type="ECO:0000313" key="2">
    <source>
        <dbReference type="Proteomes" id="UP000798488"/>
    </source>
</evidence>
<dbReference type="AlphaFoldDB" id="A0A9D2WML0"/>
<dbReference type="Proteomes" id="UP000798488">
    <property type="component" value="Unassembled WGS sequence"/>
</dbReference>
<evidence type="ECO:0000313" key="1">
    <source>
        <dbReference type="EMBL" id="KAF1083765.1"/>
    </source>
</evidence>
<sequence length="334" mass="37433">MPINITGLSFISDSEKMTQVPEWCHFFATLGSFIGEKEKQKTKSGTRTVLGITVPTRAFASSFLATGIVLARAASLGKKTVENYFKQLCTLKKGTRVFFKAGNRIKCGIFEGVDKVGNQPAIRVNLRDKYNTTHLFIQKRALDVTIAPDQNISIPDRQVGRLVNTNREFIACLLENVTPAEFVASSCLECVIIGNIKWLQYEIENTVFALNKPSGKVIKGTLQDVLRVRRFLNNSPNFKIDIWPATKSLAEGIDKGENPVVIVFDGASSFLRWKDYCLDSNWVVLLDRTEPSYREAVEEFNNEYIQNRSGDALKLDLEGFPPGIELCAYKEACK</sequence>
<protein>
    <submittedName>
        <fullName evidence="1">Uncharacterized protein</fullName>
    </submittedName>
</protein>
<name>A0A9D2WML0_9FIRM</name>
<accession>A0A9D2WML0</accession>
<proteinExistence type="predicted"/>
<reference evidence="1" key="1">
    <citation type="submission" date="2016-02" db="EMBL/GenBank/DDBJ databases">
        <title>Draft Genome Sequence of Sporotomaculum syntrophicum Strain FB, a Syntrophic Benzoate Degrader.</title>
        <authorList>
            <person name="Nobu M.K."/>
            <person name="Narihiro T."/>
            <person name="Qiu Y.-L."/>
            <person name="Ohashi A."/>
            <person name="Liu W.-T."/>
            <person name="Yuji S."/>
        </authorList>
    </citation>
    <scope>NUCLEOTIDE SEQUENCE</scope>
    <source>
        <strain evidence="1">FB</strain>
    </source>
</reference>
<keyword evidence="2" id="KW-1185">Reference proteome</keyword>